<dbReference type="Pfam" id="PF00379">
    <property type="entry name" value="Chitin_bind_4"/>
    <property type="match status" value="2"/>
</dbReference>
<evidence type="ECO:0000256" key="1">
    <source>
        <dbReference type="ARBA" id="ARBA00022460"/>
    </source>
</evidence>
<organism evidence="3 4">
    <name type="scientific">Sitophilus oryzae</name>
    <name type="common">Rice weevil</name>
    <name type="synonym">Curculio oryzae</name>
    <dbReference type="NCBI Taxonomy" id="7048"/>
    <lineage>
        <taxon>Eukaryota</taxon>
        <taxon>Metazoa</taxon>
        <taxon>Ecdysozoa</taxon>
        <taxon>Arthropoda</taxon>
        <taxon>Hexapoda</taxon>
        <taxon>Insecta</taxon>
        <taxon>Pterygota</taxon>
        <taxon>Neoptera</taxon>
        <taxon>Endopterygota</taxon>
        <taxon>Coleoptera</taxon>
        <taxon>Polyphaga</taxon>
        <taxon>Cucujiformia</taxon>
        <taxon>Curculionidae</taxon>
        <taxon>Dryophthorinae</taxon>
        <taxon>Sitophilus</taxon>
    </lineage>
</organism>
<dbReference type="OrthoDB" id="8188035at2759"/>
<dbReference type="GO" id="GO:0062129">
    <property type="term" value="C:chitin-based extracellular matrix"/>
    <property type="evidence" value="ECO:0007669"/>
    <property type="project" value="TreeGrafter"/>
</dbReference>
<dbReference type="InterPro" id="IPR031311">
    <property type="entry name" value="CHIT_BIND_RR_consensus"/>
</dbReference>
<keyword evidence="1 2" id="KW-0193">Cuticle</keyword>
<dbReference type="InParanoid" id="A0A6J2XQQ1"/>
<evidence type="ECO:0000313" key="3">
    <source>
        <dbReference type="Proteomes" id="UP000504635"/>
    </source>
</evidence>
<reference evidence="4" key="1">
    <citation type="submission" date="2025-08" db="UniProtKB">
        <authorList>
            <consortium name="RefSeq"/>
        </authorList>
    </citation>
    <scope>IDENTIFICATION</scope>
    <source>
        <tissue evidence="4">Gonads</tissue>
    </source>
</reference>
<dbReference type="Proteomes" id="UP000504635">
    <property type="component" value="Unplaced"/>
</dbReference>
<dbReference type="PROSITE" id="PS00233">
    <property type="entry name" value="CHIT_BIND_RR_1"/>
    <property type="match status" value="1"/>
</dbReference>
<keyword evidence="3" id="KW-1185">Reference proteome</keyword>
<dbReference type="GeneID" id="115880583"/>
<proteinExistence type="predicted"/>
<dbReference type="GO" id="GO:0008010">
    <property type="term" value="F:structural constituent of chitin-based larval cuticle"/>
    <property type="evidence" value="ECO:0007669"/>
    <property type="project" value="TreeGrafter"/>
</dbReference>
<name>A0A6J2XQQ1_SITOR</name>
<gene>
    <name evidence="4" type="primary">LOC115880583</name>
</gene>
<sequence length="384" mass="41069">MRFLVSPAIIFYQILISSVIYTITAAPTGEVLVKLSPEHFHPIHSLYHSQDHGQYVYGYATPTVSRSETKAADGVTYGGYSYIDGDGHLQTVQYTADATHGFRVAASNLPSDDAEVAHAKASHLAEFEAIKAERAQIAAQAAAAVTVPYFNPVAVPHAQVPQVPVNQLLPEPVTDLPEVAKARAEHLATLQAAYRNAQAATLGYGLPQPVQDLPEVVKARAEHLAAVEKEKARQLELRAEVPLSPIPENLDGYVVPVQTHVGGAEPLPVAPAAQVAYAPEQYSYGPYSYGYVEPYAAKSETRSADGVVQGGYSYIDAFGVVQTVNYIADKAGFRVAATNIPVDKNHLSAAATISTGARVAPAPIATVEEKKFIVPALYSADIHY</sequence>
<dbReference type="InterPro" id="IPR000618">
    <property type="entry name" value="Insect_cuticle"/>
</dbReference>
<evidence type="ECO:0000256" key="2">
    <source>
        <dbReference type="PROSITE-ProRule" id="PRU00497"/>
    </source>
</evidence>
<dbReference type="KEGG" id="soy:115880583"/>
<evidence type="ECO:0000313" key="4">
    <source>
        <dbReference type="RefSeq" id="XP_030753707.1"/>
    </source>
</evidence>
<dbReference type="PROSITE" id="PS51155">
    <property type="entry name" value="CHIT_BIND_RR_2"/>
    <property type="match status" value="2"/>
</dbReference>
<dbReference type="RefSeq" id="XP_030753707.1">
    <property type="nucleotide sequence ID" value="XM_030897847.1"/>
</dbReference>
<protein>
    <submittedName>
        <fullName evidence="4">Uncharacterized protein LOC115880583 isoform X1</fullName>
    </submittedName>
</protein>
<dbReference type="InterPro" id="IPR050468">
    <property type="entry name" value="Cuticle_Struct_Prot"/>
</dbReference>
<dbReference type="PANTHER" id="PTHR10380">
    <property type="entry name" value="CUTICLE PROTEIN"/>
    <property type="match status" value="1"/>
</dbReference>
<accession>A0A6J2XQQ1</accession>
<dbReference type="PANTHER" id="PTHR10380:SF196">
    <property type="entry name" value="CUTICULAR PROTEIN 72EA"/>
    <property type="match status" value="1"/>
</dbReference>
<dbReference type="AlphaFoldDB" id="A0A6J2XQQ1"/>